<dbReference type="EMBL" id="LVLJ01002382">
    <property type="protein sequence ID" value="OAE25199.1"/>
    <property type="molecule type" value="Genomic_DNA"/>
</dbReference>
<keyword evidence="2" id="KW-1185">Reference proteome</keyword>
<accession>A0A176VWL4</accession>
<protein>
    <submittedName>
        <fullName evidence="1">Uncharacterized protein</fullName>
    </submittedName>
</protein>
<evidence type="ECO:0000313" key="1">
    <source>
        <dbReference type="EMBL" id="OAE25199.1"/>
    </source>
</evidence>
<comment type="caution">
    <text evidence="1">The sequence shown here is derived from an EMBL/GenBank/DDBJ whole genome shotgun (WGS) entry which is preliminary data.</text>
</comment>
<dbReference type="AlphaFoldDB" id="A0A176VWL4"/>
<name>A0A176VWL4_MARPO</name>
<sequence length="101" mass="11481">MAHGPRLREDGVFLCECQPVRLPHFEYDAQRTLLIPHAVFFDGHQLLSLNEGPEWREDPCIRLETTTRTEVGKGLSHDMNQLDAAVVAHLFKEESVDPCQA</sequence>
<organism evidence="1 2">
    <name type="scientific">Marchantia polymorpha subsp. ruderalis</name>
    <dbReference type="NCBI Taxonomy" id="1480154"/>
    <lineage>
        <taxon>Eukaryota</taxon>
        <taxon>Viridiplantae</taxon>
        <taxon>Streptophyta</taxon>
        <taxon>Embryophyta</taxon>
        <taxon>Marchantiophyta</taxon>
        <taxon>Marchantiopsida</taxon>
        <taxon>Marchantiidae</taxon>
        <taxon>Marchantiales</taxon>
        <taxon>Marchantiaceae</taxon>
        <taxon>Marchantia</taxon>
    </lineage>
</organism>
<reference evidence="1" key="1">
    <citation type="submission" date="2016-03" db="EMBL/GenBank/DDBJ databases">
        <title>Mechanisms controlling the formation of the plant cell surface in tip-growing cells are functionally conserved among land plants.</title>
        <authorList>
            <person name="Honkanen S."/>
            <person name="Jones V.A."/>
            <person name="Morieri G."/>
            <person name="Champion C."/>
            <person name="Hetherington A.J."/>
            <person name="Kelly S."/>
            <person name="Saint-Marcoux D."/>
            <person name="Proust H."/>
            <person name="Prescott H."/>
            <person name="Dolan L."/>
        </authorList>
    </citation>
    <scope>NUCLEOTIDE SEQUENCE [LARGE SCALE GENOMIC DNA]</scope>
    <source>
        <tissue evidence="1">Whole gametophyte</tissue>
    </source>
</reference>
<proteinExistence type="predicted"/>
<dbReference type="Proteomes" id="UP000077202">
    <property type="component" value="Unassembled WGS sequence"/>
</dbReference>
<evidence type="ECO:0000313" key="2">
    <source>
        <dbReference type="Proteomes" id="UP000077202"/>
    </source>
</evidence>
<gene>
    <name evidence="1" type="ORF">AXG93_2787s1020</name>
</gene>